<name>A0A541BA53_9NOCA</name>
<evidence type="ECO:0000259" key="1">
    <source>
        <dbReference type="Pfam" id="PF07693"/>
    </source>
</evidence>
<organism evidence="2 3">
    <name type="scientific">Rhodococcus spelaei</name>
    <dbReference type="NCBI Taxonomy" id="2546320"/>
    <lineage>
        <taxon>Bacteria</taxon>
        <taxon>Bacillati</taxon>
        <taxon>Actinomycetota</taxon>
        <taxon>Actinomycetes</taxon>
        <taxon>Mycobacteriales</taxon>
        <taxon>Nocardiaceae</taxon>
        <taxon>Rhodococcus</taxon>
    </lineage>
</organism>
<dbReference type="AlphaFoldDB" id="A0A541BA53"/>
<dbReference type="InterPro" id="IPR052754">
    <property type="entry name" value="NTPase_KAP_P-loop"/>
</dbReference>
<evidence type="ECO:0000313" key="2">
    <source>
        <dbReference type="EMBL" id="TQF69215.1"/>
    </source>
</evidence>
<proteinExistence type="predicted"/>
<dbReference type="SUPFAM" id="SSF52540">
    <property type="entry name" value="P-loop containing nucleoside triphosphate hydrolases"/>
    <property type="match status" value="1"/>
</dbReference>
<accession>A0A541BA53</accession>
<evidence type="ECO:0000313" key="3">
    <source>
        <dbReference type="Proteomes" id="UP000316256"/>
    </source>
</evidence>
<dbReference type="PANTHER" id="PTHR22674">
    <property type="entry name" value="NTPASE, KAP FAMILY P-LOOP DOMAIN-CONTAINING 1"/>
    <property type="match status" value="1"/>
</dbReference>
<gene>
    <name evidence="2" type="ORF">FK531_10720</name>
</gene>
<keyword evidence="3" id="KW-1185">Reference proteome</keyword>
<dbReference type="Proteomes" id="UP000316256">
    <property type="component" value="Unassembled WGS sequence"/>
</dbReference>
<comment type="caution">
    <text evidence="2">The sequence shown here is derived from an EMBL/GenBank/DDBJ whole genome shotgun (WGS) entry which is preliminary data.</text>
</comment>
<dbReference type="OrthoDB" id="88903at2"/>
<dbReference type="PANTHER" id="PTHR22674:SF6">
    <property type="entry name" value="NTPASE KAP FAMILY P-LOOP DOMAIN-CONTAINING PROTEIN 1"/>
    <property type="match status" value="1"/>
</dbReference>
<dbReference type="Pfam" id="PF07693">
    <property type="entry name" value="KAP_NTPase"/>
    <property type="match status" value="1"/>
</dbReference>
<dbReference type="RefSeq" id="WP_142098990.1">
    <property type="nucleotide sequence ID" value="NZ_VIGH01000004.1"/>
</dbReference>
<dbReference type="InterPro" id="IPR011646">
    <property type="entry name" value="KAP_P-loop"/>
</dbReference>
<dbReference type="EMBL" id="VIGH01000004">
    <property type="protein sequence ID" value="TQF69215.1"/>
    <property type="molecule type" value="Genomic_DNA"/>
</dbReference>
<sequence>MSYDPATNIFVTDAALAKNDPRPDLLEREWFAMQVAQRIAQASTGDSVVFGLAGPWGAGKTSTLTQIRNALADVPDDWAVVEFTPWATNNELALTEEFYNTIASALDDNRGRKTENGKKLLNLAAPILAAGAQTLFTGWVESKFGEGIIQKTVDAATEAGADTAKELRFEENPFAERFEKISHFLEELGLRVLVIVDDVDRLHRDELLAVMKAVRLLGRFKGVHYLLSYDTQTVTDVLTHTDLAGGSRRRAEQYLEKIVQYPFQLPPIQDVHLANVIDKRLRELAERGGYDTDRSEQDLEVLLARLPLDHLTLRTVYRLFAQVDMILALITEKGSTARPCDEINLLDAILLTYLRLEHHELYRHLVTWKSDLTYQTGKSVDVDKDHKRATMLREKISITIDPEGKNPTDTQRALTVLRALFPEAVPRVDGSYRTIPEAAPLQIRQPTYFDRYFAFGFPAKDIRDRSIRAELITLINTGDLPRDSVIRAHAHDRVKGPLLRTKIRDSIGPAMEQVSDLSHCGDAARTLTRLTTDQERREPVLHAWWAAVTYQLWTKLEPRTASAAVSAYLDEFGADMAAISANIGSPSPEMPLAIATQTVWDRIHDEVVDAFFDISTELPERNALTQHQYWIENRPLLHMKVSDSIEQRAANQGGLDLIGAATRLVTVQSSFNGSKRRRYLAGPNIHYLTSLVPRENWPSNQIPDTLIPDVDRSDFSYDSRRNFAANAIFESTSD</sequence>
<reference evidence="2 3" key="1">
    <citation type="submission" date="2019-06" db="EMBL/GenBank/DDBJ databases">
        <title>Rhodococcus spaelei sp. nov., isolated from a cave.</title>
        <authorList>
            <person name="Lee S.D."/>
        </authorList>
    </citation>
    <scope>NUCLEOTIDE SEQUENCE [LARGE SCALE GENOMIC DNA]</scope>
    <source>
        <strain evidence="2 3">C9-5</strain>
    </source>
</reference>
<dbReference type="InterPro" id="IPR027417">
    <property type="entry name" value="P-loop_NTPase"/>
</dbReference>
<protein>
    <recommendedName>
        <fullName evidence="1">KAP NTPase domain-containing protein</fullName>
    </recommendedName>
</protein>
<feature type="domain" description="KAP NTPase" evidence="1">
    <location>
        <begin position="31"/>
        <end position="328"/>
    </location>
</feature>
<dbReference type="Gene3D" id="3.40.50.300">
    <property type="entry name" value="P-loop containing nucleotide triphosphate hydrolases"/>
    <property type="match status" value="1"/>
</dbReference>